<dbReference type="GO" id="GO:0016020">
    <property type="term" value="C:membrane"/>
    <property type="evidence" value="ECO:0007669"/>
    <property type="project" value="UniProtKB-SubCell"/>
</dbReference>
<feature type="compositionally biased region" description="Basic and acidic residues" evidence="5">
    <location>
        <begin position="110"/>
        <end position="119"/>
    </location>
</feature>
<feature type="domain" description="CASTOR/POLLUX/SYM8 ion channel conserved" evidence="7">
    <location>
        <begin position="523"/>
        <end position="620"/>
    </location>
</feature>
<dbReference type="InterPro" id="IPR044849">
    <property type="entry name" value="CASTOR/POLLUX/SYM8-like"/>
</dbReference>
<feature type="region of interest" description="Disordered" evidence="5">
    <location>
        <begin position="26"/>
        <end position="120"/>
    </location>
</feature>
<keyword evidence="3 6" id="KW-1133">Transmembrane helix</keyword>
<dbReference type="Proteomes" id="UP001172457">
    <property type="component" value="Chromosome 3"/>
</dbReference>
<dbReference type="AlphaFoldDB" id="A0AA38TD49"/>
<feature type="transmembrane region" description="Helical" evidence="6">
    <location>
        <begin position="308"/>
        <end position="332"/>
    </location>
</feature>
<feature type="transmembrane region" description="Helical" evidence="6">
    <location>
        <begin position="256"/>
        <end position="276"/>
    </location>
</feature>
<keyword evidence="9" id="KW-1185">Reference proteome</keyword>
<feature type="compositionally biased region" description="Low complexity" evidence="5">
    <location>
        <begin position="44"/>
        <end position="69"/>
    </location>
</feature>
<dbReference type="PANTHER" id="PTHR31563:SF1">
    <property type="entry name" value="ION CHANNEL CASTOR-RELATED"/>
    <property type="match status" value="1"/>
</dbReference>
<dbReference type="Gene3D" id="3.40.50.720">
    <property type="entry name" value="NAD(P)-binding Rossmann-like Domain"/>
    <property type="match status" value="1"/>
</dbReference>
<sequence>MDSHDPSPPSVSRDWFFPSPSPPFIHSSSSDHRHHHHLHKTPTRRFSTYPRPSTTTPLPTTTTSSSSSSSHHRDHHKYAGLSRRTNFSRRYQRSTTPEVTVPSETNRITQKRDVSDEKSSVPTNRLKFRWHMPFLVALLITTFSSLLHKNISLHNQTNDLQAQITKLIEVCNLLEPMDFDDINSQETINFPNKSLKTIALVVSVTLLSVPFMFLKYVEYISKSKSPDNLKEEASLNKQLAYKVDVFLSVRPYSKPLALLVATLLLIGVGGLALYGVTDDSLADCLWLSWSYVASSGNHANSEGVGPRLVSVSISFGGMLIFAMMLGLVTDAISEKFDSLRKGKSEVVKKDHTLILGWSDKLGSLLNQLAIANESLGGGIVVVMAERDKEEMELDIAKMEFDLRQTSVICRSGSPLILADLKKLRKAKVAYVLAQFLFNSMLRKLFVFSISSLLVSVSKARAIIVLAEDGNADQSDARALRTVLSLTGVKDGLRGHIVVELGDLDNEVLVKLVGGDLVETVVAHDVIGRLMIQCARQPGLAQVWEDILGFENCEFYIKRWPQLDGMQFEDVLISFPDAIPCGVKSVSCGGKIILNPDESYVLQEGDEVLVIAEDDDTYAPVALPTVIFFPSEQNDLVLFCYKITQLLTVPLTKSSFNLDQFSVLNGSCFLLCFHVVSTRIAFTPVKEAPFIHISRPARKPQKILLCGWRRDIDDMIVVWRGNLPKEFIVPNTMEKILLCGWRRDIEDMITVLDAFLAPGSELWMFNEVIEGVREHKLIDGGLDIERLMNITLVHREGNAVIRRHLESLPLESFDSILILADESVEDSAIQADSRSLATLLLIRDIQAKRLPYREAKASQGRKGSFSQGSWIGEMQQASDKSVIISEILDPRTKNLLSMSRISDYVLSNELVSMALAMVAEDRQINDVLEELFAEEGNEMHIRQADLYLKEGEELSFYEILLRARQRREIVIGYRIGNAQKAVINPPGKLERRRWSVKDVFVVIAEKE</sequence>
<evidence type="ECO:0000259" key="7">
    <source>
        <dbReference type="Pfam" id="PF06241"/>
    </source>
</evidence>
<evidence type="ECO:0000256" key="4">
    <source>
        <dbReference type="ARBA" id="ARBA00023136"/>
    </source>
</evidence>
<gene>
    <name evidence="8" type="ORF">OSB04_013379</name>
</gene>
<accession>A0AA38TD49</accession>
<dbReference type="EMBL" id="JARYMX010000003">
    <property type="protein sequence ID" value="KAJ9558765.1"/>
    <property type="molecule type" value="Genomic_DNA"/>
</dbReference>
<reference evidence="8" key="1">
    <citation type="submission" date="2023-03" db="EMBL/GenBank/DDBJ databases">
        <title>Chromosome-scale reference genome and RAD-based genetic map of yellow starthistle (Centaurea solstitialis) reveal putative structural variation and QTLs associated with invader traits.</title>
        <authorList>
            <person name="Reatini B."/>
            <person name="Cang F.A."/>
            <person name="Jiang Q."/>
            <person name="Mckibben M.T.W."/>
            <person name="Barker M.S."/>
            <person name="Rieseberg L.H."/>
            <person name="Dlugosch K.M."/>
        </authorList>
    </citation>
    <scope>NUCLEOTIDE SEQUENCE</scope>
    <source>
        <strain evidence="8">CAN-66</strain>
        <tissue evidence="8">Leaf</tissue>
    </source>
</reference>
<evidence type="ECO:0000256" key="2">
    <source>
        <dbReference type="ARBA" id="ARBA00022692"/>
    </source>
</evidence>
<proteinExistence type="predicted"/>
<evidence type="ECO:0000256" key="3">
    <source>
        <dbReference type="ARBA" id="ARBA00022989"/>
    </source>
</evidence>
<feature type="transmembrane region" description="Helical" evidence="6">
    <location>
        <begin position="128"/>
        <end position="147"/>
    </location>
</feature>
<name>A0AA38TD49_9ASTR</name>
<keyword evidence="2 6" id="KW-0812">Transmembrane</keyword>
<organism evidence="8 9">
    <name type="scientific">Centaurea solstitialis</name>
    <name type="common">yellow star-thistle</name>
    <dbReference type="NCBI Taxonomy" id="347529"/>
    <lineage>
        <taxon>Eukaryota</taxon>
        <taxon>Viridiplantae</taxon>
        <taxon>Streptophyta</taxon>
        <taxon>Embryophyta</taxon>
        <taxon>Tracheophyta</taxon>
        <taxon>Spermatophyta</taxon>
        <taxon>Magnoliopsida</taxon>
        <taxon>eudicotyledons</taxon>
        <taxon>Gunneridae</taxon>
        <taxon>Pentapetalae</taxon>
        <taxon>asterids</taxon>
        <taxon>campanulids</taxon>
        <taxon>Asterales</taxon>
        <taxon>Asteraceae</taxon>
        <taxon>Carduoideae</taxon>
        <taxon>Cardueae</taxon>
        <taxon>Centaureinae</taxon>
        <taxon>Centaurea</taxon>
    </lineage>
</organism>
<dbReference type="GO" id="GO:0006811">
    <property type="term" value="P:monoatomic ion transport"/>
    <property type="evidence" value="ECO:0007669"/>
    <property type="project" value="InterPro"/>
</dbReference>
<feature type="transmembrane region" description="Helical" evidence="6">
    <location>
        <begin position="198"/>
        <end position="217"/>
    </location>
</feature>
<feature type="compositionally biased region" description="Basic residues" evidence="5">
    <location>
        <begin position="32"/>
        <end position="43"/>
    </location>
</feature>
<keyword evidence="4 6" id="KW-0472">Membrane</keyword>
<evidence type="ECO:0000256" key="6">
    <source>
        <dbReference type="SAM" id="Phobius"/>
    </source>
</evidence>
<evidence type="ECO:0000256" key="5">
    <source>
        <dbReference type="SAM" id="MobiDB-lite"/>
    </source>
</evidence>
<evidence type="ECO:0000256" key="1">
    <source>
        <dbReference type="ARBA" id="ARBA00004141"/>
    </source>
</evidence>
<dbReference type="PANTHER" id="PTHR31563">
    <property type="entry name" value="ION CHANNEL POLLUX-RELATED"/>
    <property type="match status" value="1"/>
</dbReference>
<comment type="caution">
    <text evidence="8">The sequence shown here is derived from an EMBL/GenBank/DDBJ whole genome shotgun (WGS) entry which is preliminary data.</text>
</comment>
<dbReference type="InterPro" id="IPR010420">
    <property type="entry name" value="CASTOR/POLLUX/SYM8_dom"/>
</dbReference>
<evidence type="ECO:0000313" key="8">
    <source>
        <dbReference type="EMBL" id="KAJ9558765.1"/>
    </source>
</evidence>
<dbReference type="SUPFAM" id="SSF81324">
    <property type="entry name" value="Voltage-gated potassium channels"/>
    <property type="match status" value="1"/>
</dbReference>
<feature type="compositionally biased region" description="Polar residues" evidence="5">
    <location>
        <begin position="93"/>
        <end position="108"/>
    </location>
</feature>
<evidence type="ECO:0000313" key="9">
    <source>
        <dbReference type="Proteomes" id="UP001172457"/>
    </source>
</evidence>
<comment type="subcellular location">
    <subcellularLocation>
        <location evidence="1">Membrane</location>
        <topology evidence="1">Multi-pass membrane protein</topology>
    </subcellularLocation>
</comment>
<protein>
    <recommendedName>
        <fullName evidence="7">CASTOR/POLLUX/SYM8 ion channel conserved domain-containing protein</fullName>
    </recommendedName>
</protein>
<dbReference type="Pfam" id="PF06241">
    <property type="entry name" value="Castor_Poll_mid"/>
    <property type="match status" value="1"/>
</dbReference>